<keyword evidence="2" id="KW-1185">Reference proteome</keyword>
<accession>A0ACB0KJ97</accession>
<evidence type="ECO:0000313" key="2">
    <source>
        <dbReference type="Proteomes" id="UP001177021"/>
    </source>
</evidence>
<dbReference type="EMBL" id="CASHSV030000206">
    <property type="protein sequence ID" value="CAJ2656547.1"/>
    <property type="molecule type" value="Genomic_DNA"/>
</dbReference>
<evidence type="ECO:0000313" key="1">
    <source>
        <dbReference type="EMBL" id="CAJ2656547.1"/>
    </source>
</evidence>
<dbReference type="Proteomes" id="UP001177021">
    <property type="component" value="Unassembled WGS sequence"/>
</dbReference>
<comment type="caution">
    <text evidence="1">The sequence shown here is derived from an EMBL/GenBank/DDBJ whole genome shotgun (WGS) entry which is preliminary data.</text>
</comment>
<sequence length="156" mass="17291">MDKKWGASVVVLVLLSFSSIIVVANVNANGASNTVDDGGEQSKKSAMWVWQRLRSAYSMYYSSIFPTTIGQYWHMVKTIVNHTYAYFFPPNIDFRRGDEAELAVASNNGAGEKVKEAFSKSLGTSKATLEDAAKSAAEKVKRTLSDKEEKKRPKEL</sequence>
<organism evidence="1 2">
    <name type="scientific">Trifolium pratense</name>
    <name type="common">Red clover</name>
    <dbReference type="NCBI Taxonomy" id="57577"/>
    <lineage>
        <taxon>Eukaryota</taxon>
        <taxon>Viridiplantae</taxon>
        <taxon>Streptophyta</taxon>
        <taxon>Embryophyta</taxon>
        <taxon>Tracheophyta</taxon>
        <taxon>Spermatophyta</taxon>
        <taxon>Magnoliopsida</taxon>
        <taxon>eudicotyledons</taxon>
        <taxon>Gunneridae</taxon>
        <taxon>Pentapetalae</taxon>
        <taxon>rosids</taxon>
        <taxon>fabids</taxon>
        <taxon>Fabales</taxon>
        <taxon>Fabaceae</taxon>
        <taxon>Papilionoideae</taxon>
        <taxon>50 kb inversion clade</taxon>
        <taxon>NPAAA clade</taxon>
        <taxon>Hologalegina</taxon>
        <taxon>IRL clade</taxon>
        <taxon>Trifolieae</taxon>
        <taxon>Trifolium</taxon>
    </lineage>
</organism>
<protein>
    <submittedName>
        <fullName evidence="1">Uncharacterized protein</fullName>
    </submittedName>
</protein>
<gene>
    <name evidence="1" type="ORF">MILVUS5_LOCUS23277</name>
</gene>
<proteinExistence type="predicted"/>
<name>A0ACB0KJ97_TRIPR</name>
<reference evidence="1" key="1">
    <citation type="submission" date="2023-10" db="EMBL/GenBank/DDBJ databases">
        <authorList>
            <person name="Rodriguez Cubillos JULIANA M."/>
            <person name="De Vega J."/>
        </authorList>
    </citation>
    <scope>NUCLEOTIDE SEQUENCE</scope>
</reference>